<evidence type="ECO:0000313" key="2">
    <source>
        <dbReference type="Proteomes" id="UP000023152"/>
    </source>
</evidence>
<organism evidence="1 2">
    <name type="scientific">Reticulomyxa filosa</name>
    <dbReference type="NCBI Taxonomy" id="46433"/>
    <lineage>
        <taxon>Eukaryota</taxon>
        <taxon>Sar</taxon>
        <taxon>Rhizaria</taxon>
        <taxon>Retaria</taxon>
        <taxon>Foraminifera</taxon>
        <taxon>Monothalamids</taxon>
        <taxon>Reticulomyxidae</taxon>
        <taxon>Reticulomyxa</taxon>
    </lineage>
</organism>
<reference evidence="1 2" key="1">
    <citation type="journal article" date="2013" name="Curr. Biol.">
        <title>The Genome of the Foraminiferan Reticulomyxa filosa.</title>
        <authorList>
            <person name="Glockner G."/>
            <person name="Hulsmann N."/>
            <person name="Schleicher M."/>
            <person name="Noegel A.A."/>
            <person name="Eichinger L."/>
            <person name="Gallinger C."/>
            <person name="Pawlowski J."/>
            <person name="Sierra R."/>
            <person name="Euteneuer U."/>
            <person name="Pillet L."/>
            <person name="Moustafa A."/>
            <person name="Platzer M."/>
            <person name="Groth M."/>
            <person name="Szafranski K."/>
            <person name="Schliwa M."/>
        </authorList>
    </citation>
    <scope>NUCLEOTIDE SEQUENCE [LARGE SCALE GENOMIC DNA]</scope>
</reference>
<proteinExistence type="predicted"/>
<keyword evidence="2" id="KW-1185">Reference proteome</keyword>
<dbReference type="AlphaFoldDB" id="X6LQ73"/>
<accession>X6LQ73</accession>
<evidence type="ECO:0000313" key="1">
    <source>
        <dbReference type="EMBL" id="ETO03784.1"/>
    </source>
</evidence>
<name>X6LQ73_RETFI</name>
<gene>
    <name evidence="1" type="ORF">RFI_33618</name>
</gene>
<protein>
    <submittedName>
        <fullName evidence="1">Uncharacterized protein</fullName>
    </submittedName>
</protein>
<dbReference type="Proteomes" id="UP000023152">
    <property type="component" value="Unassembled WGS sequence"/>
</dbReference>
<dbReference type="EMBL" id="ASPP01032002">
    <property type="protein sequence ID" value="ETO03784.1"/>
    <property type="molecule type" value="Genomic_DNA"/>
</dbReference>
<sequence>KKKKKKLKSQKKIEQMATRKMPELFKYFQKEDIWPMATQKNGLNMQTTNVDKEQVGKWLNRFEQKMRDLDNEFEMVKFDDVPSLKVSRLIFEECGRCLQKLYKNASPDSRERVLARCQNLVFAQNPCRKFDFICFSNKTEAFRKLRYIIHI</sequence>
<comment type="caution">
    <text evidence="1">The sequence shown here is derived from an EMBL/GenBank/DDBJ whole genome shotgun (WGS) entry which is preliminary data.</text>
</comment>
<feature type="non-terminal residue" evidence="1">
    <location>
        <position position="1"/>
    </location>
</feature>